<accession>A0A932GSB3</accession>
<evidence type="ECO:0000313" key="6">
    <source>
        <dbReference type="Proteomes" id="UP000741360"/>
    </source>
</evidence>
<dbReference type="EMBL" id="JACPSX010000264">
    <property type="protein sequence ID" value="MBI3016100.1"/>
    <property type="molecule type" value="Genomic_DNA"/>
</dbReference>
<comment type="caution">
    <text evidence="5">The sequence shown here is derived from an EMBL/GenBank/DDBJ whole genome shotgun (WGS) entry which is preliminary data.</text>
</comment>
<dbReference type="InterPro" id="IPR046867">
    <property type="entry name" value="AldOxase/xan_DH_MoCoBD2"/>
</dbReference>
<sequence length="655" mass="70277">MREEVAEAALDLIQVEYEILPAFFDPMQAMKPDAFSIHPGGNIAGGKPIVLERGSVEEGFAQAERTFEGTYTTQVHCAAGMEPRVALAQWDGDFLTVWKSSRGIHMLDRPALARGLGIPAQQVRVICPAMGGGFGSKDETRMGTLTALLARKCGKPVRMEYTRQEEFVAGRTRHPSITHLKVGIGRNGEITAIHARTIMSKGAYMSSGSAVIRRCGQGALYLYQTPNAKFEGTLVYTNVPPAGSYRALGAPQGQFALEVHMDKIAEALGLNPLEFRRRHHVKPEGQPGRRLTPPGELVSDQPVEGGIPFSSNRLSECVRLGSRAMGWQRRWRPPNSSPGPKKRGLGMALGLYRGGLAQKAGAEVEARLDGSVEIRVGTIDVGEGAFTTLLQIGAEALEIEPARVTILGGDTATTPEAPVTSGSSTTFSMGTAVQQAAATLKERILDRVCAQLGADRENVKWNKGAIQMNRPTKKTVAWKQALALLSPEERRVRLAIQPGSTEFVINSFAAHFAEVEVDTETGKVAVVKYVAAHDSGRIVNPAAAQNQVEGGVMQMLGYALTEELLVDPKTGIPLNGNFLEHKVPVIVDLPPLKTIFVNAPDPAGPFGAKALGEPPSIPVAPAISNAIYNAIGIRFQDLPITPGKILDQLPLKGRG</sequence>
<proteinExistence type="predicted"/>
<feature type="domain" description="Aldehyde oxidase/xanthine dehydrogenase second molybdopterin binding" evidence="4">
    <location>
        <begin position="324"/>
        <end position="590"/>
    </location>
</feature>
<dbReference type="InterPro" id="IPR016208">
    <property type="entry name" value="Ald_Oxase/xanthine_DH-like"/>
</dbReference>
<evidence type="ECO:0000313" key="5">
    <source>
        <dbReference type="EMBL" id="MBI3016100.1"/>
    </source>
</evidence>
<feature type="region of interest" description="Disordered" evidence="2">
    <location>
        <begin position="282"/>
        <end position="305"/>
    </location>
</feature>
<dbReference type="Proteomes" id="UP000741360">
    <property type="component" value="Unassembled WGS sequence"/>
</dbReference>
<evidence type="ECO:0000259" key="4">
    <source>
        <dbReference type="Pfam" id="PF20256"/>
    </source>
</evidence>
<dbReference type="GO" id="GO:0005506">
    <property type="term" value="F:iron ion binding"/>
    <property type="evidence" value="ECO:0007669"/>
    <property type="project" value="InterPro"/>
</dbReference>
<dbReference type="SUPFAM" id="SSF56003">
    <property type="entry name" value="Molybdenum cofactor-binding domain"/>
    <property type="match status" value="1"/>
</dbReference>
<name>A0A932GSB3_UNCTE</name>
<dbReference type="Gene3D" id="3.90.1170.50">
    <property type="entry name" value="Aldehyde oxidase/xanthine dehydrogenase, a/b hammerhead"/>
    <property type="match status" value="1"/>
</dbReference>
<dbReference type="Gene3D" id="3.30.365.10">
    <property type="entry name" value="Aldehyde oxidase/xanthine dehydrogenase, molybdopterin binding domain"/>
    <property type="match status" value="4"/>
</dbReference>
<reference evidence="5" key="1">
    <citation type="submission" date="2020-07" db="EMBL/GenBank/DDBJ databases">
        <title>Huge and variable diversity of episymbiotic CPR bacteria and DPANN archaea in groundwater ecosystems.</title>
        <authorList>
            <person name="He C.Y."/>
            <person name="Keren R."/>
            <person name="Whittaker M."/>
            <person name="Farag I.F."/>
            <person name="Doudna J."/>
            <person name="Cate J.H.D."/>
            <person name="Banfield J.F."/>
        </authorList>
    </citation>
    <scope>NUCLEOTIDE SEQUENCE</scope>
    <source>
        <strain evidence="5">NC_groundwater_717_Ag_S-0.2um_59_8</strain>
    </source>
</reference>
<evidence type="ECO:0000259" key="3">
    <source>
        <dbReference type="Pfam" id="PF02738"/>
    </source>
</evidence>
<dbReference type="PANTHER" id="PTHR11908:SF132">
    <property type="entry name" value="ALDEHYDE OXIDASE 1-RELATED"/>
    <property type="match status" value="1"/>
</dbReference>
<keyword evidence="1" id="KW-0500">Molybdenum</keyword>
<organism evidence="5 6">
    <name type="scientific">Tectimicrobiota bacterium</name>
    <dbReference type="NCBI Taxonomy" id="2528274"/>
    <lineage>
        <taxon>Bacteria</taxon>
        <taxon>Pseudomonadati</taxon>
        <taxon>Nitrospinota/Tectimicrobiota group</taxon>
        <taxon>Candidatus Tectimicrobiota</taxon>
    </lineage>
</organism>
<dbReference type="InterPro" id="IPR037165">
    <property type="entry name" value="AldOxase/xan_DH_Mopterin-bd_sf"/>
</dbReference>
<dbReference type="PANTHER" id="PTHR11908">
    <property type="entry name" value="XANTHINE DEHYDROGENASE"/>
    <property type="match status" value="1"/>
</dbReference>
<gene>
    <name evidence="5" type="ORF">HYY65_13805</name>
</gene>
<protein>
    <submittedName>
        <fullName evidence="5">Molybdopterin-dependent oxidoreductase</fullName>
    </submittedName>
</protein>
<dbReference type="Pfam" id="PF20256">
    <property type="entry name" value="MoCoBD_2"/>
    <property type="match status" value="1"/>
</dbReference>
<dbReference type="InterPro" id="IPR008274">
    <property type="entry name" value="AldOxase/xan_DH_MoCoBD1"/>
</dbReference>
<evidence type="ECO:0000256" key="2">
    <source>
        <dbReference type="SAM" id="MobiDB-lite"/>
    </source>
</evidence>
<dbReference type="GO" id="GO:0016491">
    <property type="term" value="F:oxidoreductase activity"/>
    <property type="evidence" value="ECO:0007669"/>
    <property type="project" value="InterPro"/>
</dbReference>
<evidence type="ECO:0000256" key="1">
    <source>
        <dbReference type="ARBA" id="ARBA00022505"/>
    </source>
</evidence>
<dbReference type="AlphaFoldDB" id="A0A932GSB3"/>
<dbReference type="Pfam" id="PF02738">
    <property type="entry name" value="MoCoBD_1"/>
    <property type="match status" value="1"/>
</dbReference>
<feature type="domain" description="Aldehyde oxidase/xanthine dehydrogenase first molybdopterin binding" evidence="3">
    <location>
        <begin position="50"/>
        <end position="278"/>
    </location>
</feature>